<comment type="caution">
    <text evidence="2">The sequence shown here is derived from an EMBL/GenBank/DDBJ whole genome shotgun (WGS) entry which is preliminary data.</text>
</comment>
<dbReference type="Proteomes" id="UP000275408">
    <property type="component" value="Unassembled WGS sequence"/>
</dbReference>
<name>A0A3M6U204_POCDA</name>
<dbReference type="AlphaFoldDB" id="A0A3M6U204"/>
<sequence length="232" mass="26395">MDRNMSHHQSSFSGPRNRPQRRVSVSTLSEGKSKTDSFWGVSGQCKLQFEKRADSCKLPSVAAPRKGIVALPLNHASDETTRNCEDTKHPMLDVTDPPKLLRRQESLLNANPGHEAKLPLNSDPFAWNVMGEEISRNCANNKHLNLDNTGPTEVLRTRHSLPNIPRLNAKIFGRFENHQHQEYGEHASIAKWRTNSKALQKFVENAERSYDRNKEKAILLHNWMLQQGSSKE</sequence>
<evidence type="ECO:0000256" key="1">
    <source>
        <dbReference type="SAM" id="MobiDB-lite"/>
    </source>
</evidence>
<evidence type="ECO:0000313" key="3">
    <source>
        <dbReference type="Proteomes" id="UP000275408"/>
    </source>
</evidence>
<protein>
    <submittedName>
        <fullName evidence="2">Uncharacterized protein</fullName>
    </submittedName>
</protein>
<dbReference type="EMBL" id="RCHS01002403">
    <property type="protein sequence ID" value="RMX47626.1"/>
    <property type="molecule type" value="Genomic_DNA"/>
</dbReference>
<proteinExistence type="predicted"/>
<gene>
    <name evidence="2" type="ORF">pdam_00015134</name>
</gene>
<reference evidence="2 3" key="1">
    <citation type="journal article" date="2018" name="Sci. Rep.">
        <title>Comparative analysis of the Pocillopora damicornis genome highlights role of immune system in coral evolution.</title>
        <authorList>
            <person name="Cunning R."/>
            <person name="Bay R.A."/>
            <person name="Gillette P."/>
            <person name="Baker A.C."/>
            <person name="Traylor-Knowles N."/>
        </authorList>
    </citation>
    <scope>NUCLEOTIDE SEQUENCE [LARGE SCALE GENOMIC DNA]</scope>
    <source>
        <strain evidence="2">RSMAS</strain>
        <tissue evidence="2">Whole animal</tissue>
    </source>
</reference>
<accession>A0A3M6U204</accession>
<evidence type="ECO:0000313" key="2">
    <source>
        <dbReference type="EMBL" id="RMX47626.1"/>
    </source>
</evidence>
<keyword evidence="3" id="KW-1185">Reference proteome</keyword>
<feature type="region of interest" description="Disordered" evidence="1">
    <location>
        <begin position="1"/>
        <end position="35"/>
    </location>
</feature>
<organism evidence="2 3">
    <name type="scientific">Pocillopora damicornis</name>
    <name type="common">Cauliflower coral</name>
    <name type="synonym">Millepora damicornis</name>
    <dbReference type="NCBI Taxonomy" id="46731"/>
    <lineage>
        <taxon>Eukaryota</taxon>
        <taxon>Metazoa</taxon>
        <taxon>Cnidaria</taxon>
        <taxon>Anthozoa</taxon>
        <taxon>Hexacorallia</taxon>
        <taxon>Scleractinia</taxon>
        <taxon>Astrocoeniina</taxon>
        <taxon>Pocilloporidae</taxon>
        <taxon>Pocillopora</taxon>
    </lineage>
</organism>